<evidence type="ECO:0000313" key="5">
    <source>
        <dbReference type="Proteomes" id="UP001200334"/>
    </source>
</evidence>
<reference evidence="4 5" key="2">
    <citation type="submission" date="2021-12" db="EMBL/GenBank/DDBJ databases">
        <title>Antimicrobial susceptibility of Lactobacillus delbrueckii subsp. lactis obtained from milk products and other habitats.</title>
        <authorList>
            <person name="Shani N."/>
        </authorList>
    </citation>
    <scope>NUCLEOTIDE SEQUENCE [LARGE SCALE GENOMIC DNA]</scope>
    <source>
        <strain evidence="4 5">FAM 21755</strain>
    </source>
</reference>
<accession>A0A061C8B6</accession>
<comment type="similarity">
    <text evidence="1 2">Belongs to the Iojap/RsfS family.</text>
</comment>
<dbReference type="PANTHER" id="PTHR21043:SF0">
    <property type="entry name" value="MITOCHONDRIAL ASSEMBLY OF RIBOSOMAL LARGE SUBUNIT PROTEIN 1"/>
    <property type="match status" value="1"/>
</dbReference>
<dbReference type="PANTHER" id="PTHR21043">
    <property type="entry name" value="IOJAP SUPERFAMILY ORTHOLOG"/>
    <property type="match status" value="1"/>
</dbReference>
<proteinExistence type="inferred from homology"/>
<dbReference type="RefSeq" id="WP_002879243.1">
    <property type="nucleotide sequence ID" value="NZ_BJLK01000033.1"/>
</dbReference>
<name>A0A061C8B6_LACDL</name>
<dbReference type="Proteomes" id="UP001200334">
    <property type="component" value="Unassembled WGS sequence"/>
</dbReference>
<dbReference type="EMBL" id="JAJNUY010000037">
    <property type="protein sequence ID" value="MCD5563981.1"/>
    <property type="molecule type" value="Genomic_DNA"/>
</dbReference>
<evidence type="ECO:0000313" key="3">
    <source>
        <dbReference type="EMBL" id="AZA15782.1"/>
    </source>
</evidence>
<comment type="subunit">
    <text evidence="2">Interacts with ribosomal protein uL14 (rplN).</text>
</comment>
<reference evidence="3" key="1">
    <citation type="submission" date="2018-07" db="EMBL/GenBank/DDBJ databases">
        <authorList>
            <person name="Somerville V."/>
        </authorList>
    </citation>
    <scope>NUCLEOTIDE SEQUENCE</scope>
    <source>
        <strain evidence="3">NWC_2_2</strain>
    </source>
</reference>
<dbReference type="InterPro" id="IPR043519">
    <property type="entry name" value="NT_sf"/>
</dbReference>
<dbReference type="NCBIfam" id="TIGR00090">
    <property type="entry name" value="rsfS_iojap_ybeB"/>
    <property type="match status" value="1"/>
</dbReference>
<dbReference type="SUPFAM" id="SSF81301">
    <property type="entry name" value="Nucleotidyltransferase"/>
    <property type="match status" value="1"/>
</dbReference>
<comment type="subcellular location">
    <subcellularLocation>
        <location evidence="2">Cytoplasm</location>
    </subcellularLocation>
</comment>
<sequence>MKSEELLDLVLNAISERHGEDTEAYDMRGISILADYFVATSATSSRQLHAIANSIIEACHEANFYDYRVEGNHDSEWLLVDLGDVVVNIFSEDARAFYNLEKLWADGKRVEIEED</sequence>
<dbReference type="Pfam" id="PF02410">
    <property type="entry name" value="RsfS"/>
    <property type="match status" value="1"/>
</dbReference>
<dbReference type="GeneID" id="69669300"/>
<evidence type="ECO:0000256" key="2">
    <source>
        <dbReference type="HAMAP-Rule" id="MF_01477"/>
    </source>
</evidence>
<dbReference type="HAMAP" id="MF_01477">
    <property type="entry name" value="Iojap_RsfS"/>
    <property type="match status" value="1"/>
</dbReference>
<comment type="function">
    <text evidence="2">Functions as a ribosomal silencing factor. Interacts with ribosomal protein uL14 (rplN), blocking formation of intersubunit bridge B8. Prevents association of the 30S and 50S ribosomal subunits and the formation of functional ribosomes, thus repressing translation.</text>
</comment>
<evidence type="ECO:0000256" key="1">
    <source>
        <dbReference type="ARBA" id="ARBA00010574"/>
    </source>
</evidence>
<dbReference type="OrthoDB" id="9793681at2"/>
<keyword evidence="2" id="KW-0810">Translation regulation</keyword>
<dbReference type="GO" id="GO:0017148">
    <property type="term" value="P:negative regulation of translation"/>
    <property type="evidence" value="ECO:0007669"/>
    <property type="project" value="UniProtKB-UniRule"/>
</dbReference>
<evidence type="ECO:0000313" key="4">
    <source>
        <dbReference type="EMBL" id="MCD5563981.1"/>
    </source>
</evidence>
<dbReference type="GO" id="GO:0042256">
    <property type="term" value="P:cytosolic ribosome assembly"/>
    <property type="evidence" value="ECO:0007669"/>
    <property type="project" value="UniProtKB-UniRule"/>
</dbReference>
<dbReference type="GO" id="GO:0043023">
    <property type="term" value="F:ribosomal large subunit binding"/>
    <property type="evidence" value="ECO:0007669"/>
    <property type="project" value="TreeGrafter"/>
</dbReference>
<keyword evidence="2" id="KW-0678">Repressor</keyword>
<dbReference type="EMBL" id="CP031023">
    <property type="protein sequence ID" value="AZA15782.1"/>
    <property type="molecule type" value="Genomic_DNA"/>
</dbReference>
<dbReference type="AlphaFoldDB" id="A0A061C8B6"/>
<organism evidence="3">
    <name type="scientific">Lactobacillus delbrueckii subsp. lactis</name>
    <dbReference type="NCBI Taxonomy" id="29397"/>
    <lineage>
        <taxon>Bacteria</taxon>
        <taxon>Bacillati</taxon>
        <taxon>Bacillota</taxon>
        <taxon>Bacilli</taxon>
        <taxon>Lactobacillales</taxon>
        <taxon>Lactobacillaceae</taxon>
        <taxon>Lactobacillus</taxon>
    </lineage>
</organism>
<dbReference type="GO" id="GO:0005737">
    <property type="term" value="C:cytoplasm"/>
    <property type="evidence" value="ECO:0007669"/>
    <property type="project" value="UniProtKB-SubCell"/>
</dbReference>
<keyword evidence="2" id="KW-0963">Cytoplasm</keyword>
<dbReference type="InterPro" id="IPR004394">
    <property type="entry name" value="Iojap/RsfS/C7orf30"/>
</dbReference>
<gene>
    <name evidence="2 3" type="primary">rsfS</name>
    <name evidence="3" type="ORF">DQL93_03875</name>
    <name evidence="4" type="ORF">LOB85_07680</name>
</gene>
<dbReference type="Gene3D" id="3.30.460.10">
    <property type="entry name" value="Beta Polymerase, domain 2"/>
    <property type="match status" value="1"/>
</dbReference>
<dbReference type="GO" id="GO:0090071">
    <property type="term" value="P:negative regulation of ribosome biogenesis"/>
    <property type="evidence" value="ECO:0007669"/>
    <property type="project" value="UniProtKB-UniRule"/>
</dbReference>
<protein>
    <recommendedName>
        <fullName evidence="2">Ribosomal silencing factor RsfS</fullName>
    </recommendedName>
</protein>